<dbReference type="eggNOG" id="COG0834">
    <property type="taxonomic scope" value="Bacteria"/>
</dbReference>
<dbReference type="CDD" id="cd13692">
    <property type="entry name" value="PBP2_BztA"/>
    <property type="match status" value="1"/>
</dbReference>
<keyword evidence="2" id="KW-0813">Transport</keyword>
<feature type="chain" id="PRO_5001756140" evidence="4">
    <location>
        <begin position="24"/>
        <end position="340"/>
    </location>
</feature>
<organism evidence="6 7">
    <name type="scientific">Agrobacterium rubi TR3 = NBRC 13261</name>
    <dbReference type="NCBI Taxonomy" id="1368415"/>
    <lineage>
        <taxon>Bacteria</taxon>
        <taxon>Pseudomonadati</taxon>
        <taxon>Pseudomonadota</taxon>
        <taxon>Alphaproteobacteria</taxon>
        <taxon>Hyphomicrobiales</taxon>
        <taxon>Rhizobiaceae</taxon>
        <taxon>Rhizobium/Agrobacterium group</taxon>
        <taxon>Agrobacterium</taxon>
    </lineage>
</organism>
<dbReference type="SUPFAM" id="SSF53850">
    <property type="entry name" value="Periplasmic binding protein-like II"/>
    <property type="match status" value="1"/>
</dbReference>
<accession>A0A081CWM3</accession>
<gene>
    <name evidence="6" type="primary">aapJ</name>
    <name evidence="6" type="ORF">RRU01S_14_02930</name>
</gene>
<sequence>MKKALLTAAIGAAIFGAASAASAATLADVKAKGFVTCGVSSGIPGFSNPDDKGEWSGIDVDYCRGIAAAVFGDPSKSKYVALSSKDRFPALQSGEVDVLTRNTTWTISRDTSLGFNFRTVNYYDGQGFIVKKSLNVKSALELSGAAVCVQQGTTTELNLADYFKINNLQYNPVVFEKESDATSAYDSGRCDVYTTDQSGLYAIRLKMKTPDENVVLPEVISKEPLGPAVRQGDDQWFDIVSWVHYAMVNAEELGVTSKNVDEQKNANNPDLKRMLGTEEGTKIGTDLGLTNEWAYNIIKMVGNYGEVFDRNVGAGSPLKIERGQNALWTKGGLQYAPPIR</sequence>
<evidence type="ECO:0000256" key="3">
    <source>
        <dbReference type="ARBA" id="ARBA00022729"/>
    </source>
</evidence>
<keyword evidence="3 4" id="KW-0732">Signal</keyword>
<dbReference type="EMBL" id="BBJU01000014">
    <property type="protein sequence ID" value="GAK71069.1"/>
    <property type="molecule type" value="Genomic_DNA"/>
</dbReference>
<comment type="similarity">
    <text evidence="1">Belongs to the bacterial solute-binding protein 3 family.</text>
</comment>
<name>A0A081CWM3_9HYPH</name>
<dbReference type="Proteomes" id="UP000028701">
    <property type="component" value="Unassembled WGS sequence"/>
</dbReference>
<dbReference type="GO" id="GO:0006865">
    <property type="term" value="P:amino acid transport"/>
    <property type="evidence" value="ECO:0007669"/>
    <property type="project" value="TreeGrafter"/>
</dbReference>
<dbReference type="Pfam" id="PF00497">
    <property type="entry name" value="SBP_bac_3"/>
    <property type="match status" value="1"/>
</dbReference>
<evidence type="ECO:0000256" key="1">
    <source>
        <dbReference type="ARBA" id="ARBA00010333"/>
    </source>
</evidence>
<evidence type="ECO:0000259" key="5">
    <source>
        <dbReference type="SMART" id="SM00062"/>
    </source>
</evidence>
<evidence type="ECO:0000313" key="6">
    <source>
        <dbReference type="EMBL" id="GAK71069.1"/>
    </source>
</evidence>
<dbReference type="SMART" id="SM00062">
    <property type="entry name" value="PBPb"/>
    <property type="match status" value="1"/>
</dbReference>
<evidence type="ECO:0000256" key="4">
    <source>
        <dbReference type="SAM" id="SignalP"/>
    </source>
</evidence>
<dbReference type="OrthoDB" id="9777941at2"/>
<dbReference type="RefSeq" id="WP_045230598.1">
    <property type="nucleotide sequence ID" value="NZ_BBJU01000014.1"/>
</dbReference>
<feature type="signal peptide" evidence="4">
    <location>
        <begin position="1"/>
        <end position="23"/>
    </location>
</feature>
<reference evidence="6 7" key="1">
    <citation type="submission" date="2014-08" db="EMBL/GenBank/DDBJ databases">
        <title>Whole genome shotgun sequence of Rhizobium rubi NBRC 13261.</title>
        <authorList>
            <person name="Katano-Makiyama Y."/>
            <person name="Hosoyama A."/>
            <person name="Hashimoto M."/>
            <person name="Hosoyama Y."/>
            <person name="Noguchi M."/>
            <person name="Tsuchikane K."/>
            <person name="Uohara A."/>
            <person name="Ohji S."/>
            <person name="Ichikawa N."/>
            <person name="Kimura A."/>
            <person name="Yamazoe A."/>
            <person name="Fujita N."/>
        </authorList>
    </citation>
    <scope>NUCLEOTIDE SEQUENCE [LARGE SCALE GENOMIC DNA]</scope>
    <source>
        <strain evidence="6 7">NBRC 13261</strain>
    </source>
</reference>
<proteinExistence type="inferred from homology"/>
<dbReference type="InterPro" id="IPR001638">
    <property type="entry name" value="Solute-binding_3/MltF_N"/>
</dbReference>
<evidence type="ECO:0000313" key="7">
    <source>
        <dbReference type="Proteomes" id="UP000028701"/>
    </source>
</evidence>
<dbReference type="PANTHER" id="PTHR30085:SF7">
    <property type="entry name" value="AMINO-ACID ABC TRANSPORTER-BINDING PROTEIN YHDW-RELATED"/>
    <property type="match status" value="1"/>
</dbReference>
<feature type="domain" description="Solute-binding protein family 3/N-terminal" evidence="5">
    <location>
        <begin position="34"/>
        <end position="263"/>
    </location>
</feature>
<protein>
    <submittedName>
        <fullName evidence="6">General L-amino acid ABC transporter substrate-binding protein AapJ</fullName>
    </submittedName>
</protein>
<dbReference type="InterPro" id="IPR051455">
    <property type="entry name" value="Bact_solute-bind_prot3"/>
</dbReference>
<comment type="caution">
    <text evidence="6">The sequence shown here is derived from an EMBL/GenBank/DDBJ whole genome shotgun (WGS) entry which is preliminary data.</text>
</comment>
<evidence type="ECO:0000256" key="2">
    <source>
        <dbReference type="ARBA" id="ARBA00022448"/>
    </source>
</evidence>
<dbReference type="Gene3D" id="3.40.190.10">
    <property type="entry name" value="Periplasmic binding protein-like II"/>
    <property type="match status" value="2"/>
</dbReference>
<dbReference type="AlphaFoldDB" id="A0A081CWM3"/>
<dbReference type="PANTHER" id="PTHR30085">
    <property type="entry name" value="AMINO ACID ABC TRANSPORTER PERMEASE"/>
    <property type="match status" value="1"/>
</dbReference>